<dbReference type="OrthoDB" id="8059989at2759"/>
<feature type="region of interest" description="Disordered" evidence="1">
    <location>
        <begin position="755"/>
        <end position="780"/>
    </location>
</feature>
<dbReference type="Proteomes" id="UP000249363">
    <property type="component" value="Unassembled WGS sequence"/>
</dbReference>
<feature type="domain" description="DH" evidence="2">
    <location>
        <begin position="168"/>
        <end position="398"/>
    </location>
</feature>
<dbReference type="SMART" id="SM00325">
    <property type="entry name" value="RhoGEF"/>
    <property type="match status" value="1"/>
</dbReference>
<reference evidence="3 4" key="1">
    <citation type="journal article" date="2017" name="Biotechnol. Biofuels">
        <title>Differential beta-glucosidase expression as a function of carbon source availability in Talaromyces amestolkiae: a genomic and proteomic approach.</title>
        <authorList>
            <person name="de Eugenio L.I."/>
            <person name="Mendez-Liter J.A."/>
            <person name="Nieto-Dominguez M."/>
            <person name="Alonso L."/>
            <person name="Gil-Munoz J."/>
            <person name="Barriuso J."/>
            <person name="Prieto A."/>
            <person name="Martinez M.J."/>
        </authorList>
    </citation>
    <scope>NUCLEOTIDE SEQUENCE [LARGE SCALE GENOMIC DNA]</scope>
    <source>
        <strain evidence="3 4">CIB</strain>
    </source>
</reference>
<dbReference type="Gene3D" id="2.30.29.30">
    <property type="entry name" value="Pleckstrin-homology domain (PH domain)/Phosphotyrosine-binding domain (PTB)"/>
    <property type="match status" value="1"/>
</dbReference>
<dbReference type="EMBL" id="MIKG01000003">
    <property type="protein sequence ID" value="RAO66483.1"/>
    <property type="molecule type" value="Genomic_DNA"/>
</dbReference>
<gene>
    <name evidence="3" type="ORF">BHQ10_002495</name>
</gene>
<protein>
    <recommendedName>
        <fullName evidence="2">DH domain-containing protein</fullName>
    </recommendedName>
</protein>
<evidence type="ECO:0000313" key="3">
    <source>
        <dbReference type="EMBL" id="RAO66483.1"/>
    </source>
</evidence>
<dbReference type="Pfam" id="PF00621">
    <property type="entry name" value="RhoGEF"/>
    <property type="match status" value="1"/>
</dbReference>
<dbReference type="GO" id="GO:0005085">
    <property type="term" value="F:guanyl-nucleotide exchange factor activity"/>
    <property type="evidence" value="ECO:0007669"/>
    <property type="project" value="InterPro"/>
</dbReference>
<dbReference type="PROSITE" id="PS50010">
    <property type="entry name" value="DH_2"/>
    <property type="match status" value="1"/>
</dbReference>
<dbReference type="PANTHER" id="PTHR12673:SF159">
    <property type="entry name" value="LD03170P"/>
    <property type="match status" value="1"/>
</dbReference>
<dbReference type="InterPro" id="IPR051092">
    <property type="entry name" value="FYVE_RhoGEF_PH"/>
</dbReference>
<dbReference type="GO" id="GO:0005737">
    <property type="term" value="C:cytoplasm"/>
    <property type="evidence" value="ECO:0007669"/>
    <property type="project" value="TreeGrafter"/>
</dbReference>
<feature type="compositionally biased region" description="Acidic residues" evidence="1">
    <location>
        <begin position="19"/>
        <end position="31"/>
    </location>
</feature>
<dbReference type="Gene3D" id="1.20.900.10">
    <property type="entry name" value="Dbl homology (DH) domain"/>
    <property type="match status" value="1"/>
</dbReference>
<dbReference type="InterPro" id="IPR035899">
    <property type="entry name" value="DBL_dom_sf"/>
</dbReference>
<evidence type="ECO:0000256" key="1">
    <source>
        <dbReference type="SAM" id="MobiDB-lite"/>
    </source>
</evidence>
<keyword evidence="4" id="KW-1185">Reference proteome</keyword>
<accession>A0A364KSG3</accession>
<sequence length="810" mass="90807">MSECTEDPAITDGEKEEQTLEEFDSDAETESCELLHSPPSGYLPLAPSVESSATYPWSKWVDSLRLKKRGYQPETYVDGWFDGPSVDREDIASTLSNKRFWDQVSGGTASILGTMKTASMSVPPSSVPRSRTNTITSNSMAVSRQSMESTRSSIYDAITQVSKVMAIRRRHVLHEIYTSELNYVDGLRTVVQILSTYLTMRPAILRDLQQLYDMHDAFKKQLESVSPQSAEAWLNGSPLRKSTILQKFQNQSLLARRRINSRIGKEGADPSEALLVAKEIDKLTAKFHLYEAFIRSYDVLSEDLTLLRQSHPADGFWTEGIEALQKSVHSTQKRKENQKKAMTLDDLIAKPVQRVCKYQLLLTELLRTVPETAYPLTYSGIKKVLEKNTQAIDRINTVVGDPNLRIRIKKTISLHERLDYGDQNALENVYQELGPLILCGVLHVVYQLPSGITGQYLACILFPGYMILAKPGSDSRRLALIASIYLSDMTVDGSMNGQGLACLDTPFTWKVIFQYNQKHYEFIFSASSSAEERGWKTETLKASVMPPNEVPNISLEPRRFSCVCMALQPLESDGQSLLLKRRGSLRISSPRPVRIQQNQVTIRKTHNPIYDTEVRLLQEAEPLRSHSLAKEAAFAPTVLIPARSHRIKLERNISSIYSQELLPYPGMTLGRGEYMSQTMVGKTVMRGLSIRGVFHSRRSSSLSKATSISLVGSLEQGDDGQHGGMGSEKATTSKVPCEALCKSRDLMEDEKLMATKTGFGSNRQRKTRSTSDNGIEEGNVAKTSNKPRVLWKRWLPPSIVGYLDITREVT</sequence>
<dbReference type="GeneID" id="63791712"/>
<dbReference type="SUPFAM" id="SSF48065">
    <property type="entry name" value="DBL homology domain (DH-domain)"/>
    <property type="match status" value="1"/>
</dbReference>
<feature type="region of interest" description="Disordered" evidence="1">
    <location>
        <begin position="1"/>
        <end position="38"/>
    </location>
</feature>
<dbReference type="PANTHER" id="PTHR12673">
    <property type="entry name" value="FACIOGENITAL DYSPLASIA PROTEIN"/>
    <property type="match status" value="1"/>
</dbReference>
<dbReference type="SUPFAM" id="SSF50729">
    <property type="entry name" value="PH domain-like"/>
    <property type="match status" value="1"/>
</dbReference>
<evidence type="ECO:0000259" key="2">
    <source>
        <dbReference type="PROSITE" id="PS50010"/>
    </source>
</evidence>
<dbReference type="InterPro" id="IPR011993">
    <property type="entry name" value="PH-like_dom_sf"/>
</dbReference>
<organism evidence="3 4">
    <name type="scientific">Talaromyces amestolkiae</name>
    <dbReference type="NCBI Taxonomy" id="1196081"/>
    <lineage>
        <taxon>Eukaryota</taxon>
        <taxon>Fungi</taxon>
        <taxon>Dikarya</taxon>
        <taxon>Ascomycota</taxon>
        <taxon>Pezizomycotina</taxon>
        <taxon>Eurotiomycetes</taxon>
        <taxon>Eurotiomycetidae</taxon>
        <taxon>Eurotiales</taxon>
        <taxon>Trichocomaceae</taxon>
        <taxon>Talaromyces</taxon>
        <taxon>Talaromyces sect. Talaromyces</taxon>
    </lineage>
</organism>
<dbReference type="STRING" id="1196081.A0A364KSG3"/>
<dbReference type="InterPro" id="IPR000219">
    <property type="entry name" value="DH_dom"/>
</dbReference>
<dbReference type="RefSeq" id="XP_040731000.1">
    <property type="nucleotide sequence ID" value="XM_040874647.1"/>
</dbReference>
<feature type="region of interest" description="Disordered" evidence="1">
    <location>
        <begin position="713"/>
        <end position="733"/>
    </location>
</feature>
<proteinExistence type="predicted"/>
<evidence type="ECO:0000313" key="4">
    <source>
        <dbReference type="Proteomes" id="UP000249363"/>
    </source>
</evidence>
<name>A0A364KSG3_TALAM</name>
<dbReference type="AlphaFoldDB" id="A0A364KSG3"/>
<comment type="caution">
    <text evidence="3">The sequence shown here is derived from an EMBL/GenBank/DDBJ whole genome shotgun (WGS) entry which is preliminary data.</text>
</comment>